<keyword evidence="12" id="KW-0282">Flagellum</keyword>
<feature type="domain" description="Flagellar basal-body/hook protein C-terminal" evidence="10">
    <location>
        <begin position="450"/>
        <end position="487"/>
    </location>
</feature>
<dbReference type="RefSeq" id="WP_073341542.1">
    <property type="nucleotide sequence ID" value="NZ_FQVH01000003.1"/>
</dbReference>
<dbReference type="OrthoDB" id="9802553at2"/>
<keyword evidence="12" id="KW-0966">Cell projection</keyword>
<evidence type="ECO:0000256" key="7">
    <source>
        <dbReference type="RuleBase" id="RU362065"/>
    </source>
</evidence>
<name>A0A1M4UXI2_9THEO</name>
<dbReference type="Pfam" id="PF22638">
    <property type="entry name" value="FlgK_D1"/>
    <property type="match status" value="1"/>
</dbReference>
<evidence type="ECO:0000256" key="2">
    <source>
        <dbReference type="ARBA" id="ARBA00004613"/>
    </source>
</evidence>
<dbReference type="NCBIfam" id="TIGR02492">
    <property type="entry name" value="flgK_ends"/>
    <property type="match status" value="1"/>
</dbReference>
<evidence type="ECO:0000259" key="10">
    <source>
        <dbReference type="Pfam" id="PF06429"/>
    </source>
</evidence>
<evidence type="ECO:0000256" key="4">
    <source>
        <dbReference type="ARBA" id="ARBA00016244"/>
    </source>
</evidence>
<dbReference type="PANTHER" id="PTHR30033">
    <property type="entry name" value="FLAGELLAR HOOK-ASSOCIATED PROTEIN 1"/>
    <property type="match status" value="1"/>
</dbReference>
<feature type="domain" description="Flagellar basal body rod protein N-terminal" evidence="9">
    <location>
        <begin position="9"/>
        <end position="37"/>
    </location>
</feature>
<dbReference type="GO" id="GO:0044780">
    <property type="term" value="P:bacterial-type flagellum assembly"/>
    <property type="evidence" value="ECO:0007669"/>
    <property type="project" value="InterPro"/>
</dbReference>
<sequence length="494" mass="55120">MSSLFYGFEIAKTGLFASQKALDVTGHNVANANTPGYSRQQVVLEANAPQAYFNINTAYGSGQIGAGVSIQDITRVRDMFLDVQYRNENKAQGEWQARSDVLSAVEYIFNEPSDTGIKTVIGQFFDSLQELSKNPESLDARALVRQRAVALTDTINHMYSQLEDQQNQLKSQIQSTVDQINTYAKQIRELNEQIYKFEQMGDRANDLRDKRDYIVDQLSKLVNIKAYETAGGHYRVDIGGRPLVDHISSYEIFYKPDGTSLGEVFKWSVDGQGVDVESGTLKGMYDMAYDDKQGIPYYKNKLDEFAYTFATKFNEIHTNGYGLDGSSGVDFFKIDATLYTDTSHRGYAKVFAVSDDILNASNGLNKIAAAKKDGPNLPVDTGDNRNVIDLINLRHDPTVFNLDDQNKGTLDDYINSLISGLGVDSQQAKRMAENQAALTKQVDMLRKQVSGVSLDEEMTNMIRFQHSYEAAARMITAIDQMLDVLINNTGVVGR</sequence>
<dbReference type="Pfam" id="PF00460">
    <property type="entry name" value="Flg_bb_rod"/>
    <property type="match status" value="1"/>
</dbReference>
<comment type="similarity">
    <text evidence="3 7">Belongs to the flagella basal body rod proteins family.</text>
</comment>
<protein>
    <recommendedName>
        <fullName evidence="4 7">Flagellar hook-associated protein 1</fullName>
        <shortName evidence="7">HAP1</shortName>
    </recommendedName>
</protein>
<evidence type="ECO:0000256" key="5">
    <source>
        <dbReference type="ARBA" id="ARBA00022525"/>
    </source>
</evidence>
<keyword evidence="6 7" id="KW-0975">Bacterial flagellum</keyword>
<dbReference type="GO" id="GO:0005576">
    <property type="term" value="C:extracellular region"/>
    <property type="evidence" value="ECO:0007669"/>
    <property type="project" value="UniProtKB-SubCell"/>
</dbReference>
<dbReference type="InterPro" id="IPR001444">
    <property type="entry name" value="Flag_bb_rod_N"/>
</dbReference>
<dbReference type="GO" id="GO:0009424">
    <property type="term" value="C:bacterial-type flagellum hook"/>
    <property type="evidence" value="ECO:0007669"/>
    <property type="project" value="UniProtKB-UniRule"/>
</dbReference>
<dbReference type="EMBL" id="FQVH01000003">
    <property type="protein sequence ID" value="SHE61347.1"/>
    <property type="molecule type" value="Genomic_DNA"/>
</dbReference>
<dbReference type="GO" id="GO:0005198">
    <property type="term" value="F:structural molecule activity"/>
    <property type="evidence" value="ECO:0007669"/>
    <property type="project" value="UniProtKB-UniRule"/>
</dbReference>
<evidence type="ECO:0000313" key="13">
    <source>
        <dbReference type="Proteomes" id="UP000184088"/>
    </source>
</evidence>
<evidence type="ECO:0000256" key="6">
    <source>
        <dbReference type="ARBA" id="ARBA00023143"/>
    </source>
</evidence>
<evidence type="ECO:0000259" key="11">
    <source>
        <dbReference type="Pfam" id="PF22638"/>
    </source>
</evidence>
<evidence type="ECO:0000256" key="8">
    <source>
        <dbReference type="SAM" id="Coils"/>
    </source>
</evidence>
<dbReference type="STRING" id="1121256.SAMN02746089_00527"/>
<gene>
    <name evidence="7" type="primary">flgK</name>
    <name evidence="12" type="ORF">SAMN02746089_00527</name>
</gene>
<dbReference type="InterPro" id="IPR010930">
    <property type="entry name" value="Flg_bb/hook_C_dom"/>
</dbReference>
<feature type="domain" description="Flagellar hook-associated protein FlgK helical" evidence="11">
    <location>
        <begin position="102"/>
        <end position="332"/>
    </location>
</feature>
<dbReference type="AlphaFoldDB" id="A0A1M4UXI2"/>
<dbReference type="SUPFAM" id="SSF64518">
    <property type="entry name" value="Phase 1 flagellin"/>
    <property type="match status" value="1"/>
</dbReference>
<evidence type="ECO:0000256" key="1">
    <source>
        <dbReference type="ARBA" id="ARBA00004365"/>
    </source>
</evidence>
<dbReference type="PRINTS" id="PR01005">
    <property type="entry name" value="FLGHOOKAP1"/>
</dbReference>
<evidence type="ECO:0000256" key="3">
    <source>
        <dbReference type="ARBA" id="ARBA00009677"/>
    </source>
</evidence>
<feature type="coiled-coil region" evidence="8">
    <location>
        <begin position="159"/>
        <end position="200"/>
    </location>
</feature>
<keyword evidence="5 7" id="KW-0964">Secreted</keyword>
<keyword evidence="13" id="KW-1185">Reference proteome</keyword>
<keyword evidence="8" id="KW-0175">Coiled coil</keyword>
<proteinExistence type="inferred from homology"/>
<keyword evidence="12" id="KW-0969">Cilium</keyword>
<dbReference type="Pfam" id="PF06429">
    <property type="entry name" value="Flg_bbr_C"/>
    <property type="match status" value="1"/>
</dbReference>
<accession>A0A1M4UXI2</accession>
<dbReference type="InterPro" id="IPR002371">
    <property type="entry name" value="FlgK"/>
</dbReference>
<evidence type="ECO:0000259" key="9">
    <source>
        <dbReference type="Pfam" id="PF00460"/>
    </source>
</evidence>
<reference evidence="12 13" key="1">
    <citation type="submission" date="2016-11" db="EMBL/GenBank/DDBJ databases">
        <authorList>
            <person name="Jaros S."/>
            <person name="Januszkiewicz K."/>
            <person name="Wedrychowicz H."/>
        </authorList>
    </citation>
    <scope>NUCLEOTIDE SEQUENCE [LARGE SCALE GENOMIC DNA]</scope>
    <source>
        <strain evidence="12 13">DSM 17918</strain>
    </source>
</reference>
<comment type="subcellular location">
    <subcellularLocation>
        <location evidence="1 7">Bacterial flagellum</location>
    </subcellularLocation>
    <subcellularLocation>
        <location evidence="2 7">Secreted</location>
    </subcellularLocation>
</comment>
<evidence type="ECO:0000313" key="12">
    <source>
        <dbReference type="EMBL" id="SHE61347.1"/>
    </source>
</evidence>
<dbReference type="InterPro" id="IPR053927">
    <property type="entry name" value="FlgK_helical"/>
</dbReference>
<organism evidence="12 13">
    <name type="scientific">Caldanaerobius fijiensis DSM 17918</name>
    <dbReference type="NCBI Taxonomy" id="1121256"/>
    <lineage>
        <taxon>Bacteria</taxon>
        <taxon>Bacillati</taxon>
        <taxon>Bacillota</taxon>
        <taxon>Clostridia</taxon>
        <taxon>Thermoanaerobacterales</taxon>
        <taxon>Thermoanaerobacteraceae</taxon>
        <taxon>Caldanaerobius</taxon>
    </lineage>
</organism>
<dbReference type="PANTHER" id="PTHR30033:SF1">
    <property type="entry name" value="FLAGELLAR HOOK-ASSOCIATED PROTEIN 1"/>
    <property type="match status" value="1"/>
</dbReference>
<dbReference type="Proteomes" id="UP000184088">
    <property type="component" value="Unassembled WGS sequence"/>
</dbReference>